<keyword evidence="13" id="KW-1185">Reference proteome</keyword>
<dbReference type="InterPro" id="IPR013525">
    <property type="entry name" value="ABC2_TM"/>
</dbReference>
<dbReference type="GO" id="GO:0015920">
    <property type="term" value="P:lipopolysaccharide transport"/>
    <property type="evidence" value="ECO:0007669"/>
    <property type="project" value="TreeGrafter"/>
</dbReference>
<dbReference type="PANTHER" id="PTHR30413">
    <property type="entry name" value="INNER MEMBRANE TRANSPORT PERMEASE"/>
    <property type="match status" value="1"/>
</dbReference>
<protein>
    <submittedName>
        <fullName evidence="12">Transport permease protein</fullName>
    </submittedName>
</protein>
<evidence type="ECO:0000256" key="3">
    <source>
        <dbReference type="ARBA" id="ARBA00022448"/>
    </source>
</evidence>
<gene>
    <name evidence="12" type="primary">kpsM</name>
    <name evidence="12" type="ORF">GCM10008174_19670</name>
</gene>
<feature type="transmembrane region" description="Helical" evidence="10">
    <location>
        <begin position="107"/>
        <end position="132"/>
    </location>
</feature>
<dbReference type="AlphaFoldDB" id="A0A9W6JPN1"/>
<name>A0A9W6JPN1_9HYPH</name>
<dbReference type="PANTHER" id="PTHR30413:SF10">
    <property type="entry name" value="CAPSULE POLYSACCHARIDE EXPORT INNER-MEMBRANE PROTEIN CTRC"/>
    <property type="match status" value="1"/>
</dbReference>
<dbReference type="GO" id="GO:0043190">
    <property type="term" value="C:ATP-binding cassette (ABC) transporter complex"/>
    <property type="evidence" value="ECO:0007669"/>
    <property type="project" value="InterPro"/>
</dbReference>
<evidence type="ECO:0000256" key="8">
    <source>
        <dbReference type="ARBA" id="ARBA00023047"/>
    </source>
</evidence>
<keyword evidence="5" id="KW-0762">Sugar transport</keyword>
<comment type="similarity">
    <text evidence="2">Belongs to the ABC-2 integral membrane protein family.</text>
</comment>
<evidence type="ECO:0000256" key="4">
    <source>
        <dbReference type="ARBA" id="ARBA00022475"/>
    </source>
</evidence>
<comment type="subcellular location">
    <subcellularLocation>
        <location evidence="1">Cell membrane</location>
        <topology evidence="1">Multi-pass membrane protein</topology>
    </subcellularLocation>
</comment>
<comment type="caution">
    <text evidence="12">The sequence shown here is derived from an EMBL/GenBank/DDBJ whole genome shotgun (WGS) entry which is preliminary data.</text>
</comment>
<dbReference type="GO" id="GO:0015774">
    <property type="term" value="P:polysaccharide transport"/>
    <property type="evidence" value="ECO:0007669"/>
    <property type="project" value="UniProtKB-KW"/>
</dbReference>
<evidence type="ECO:0000256" key="5">
    <source>
        <dbReference type="ARBA" id="ARBA00022597"/>
    </source>
</evidence>
<keyword evidence="4" id="KW-1003">Cell membrane</keyword>
<reference evidence="12" key="1">
    <citation type="journal article" date="2014" name="Int. J. Syst. Evol. Microbiol.">
        <title>Complete genome sequence of Corynebacterium casei LMG S-19264T (=DSM 44701T), isolated from a smear-ripened cheese.</title>
        <authorList>
            <consortium name="US DOE Joint Genome Institute (JGI-PGF)"/>
            <person name="Walter F."/>
            <person name="Albersmeier A."/>
            <person name="Kalinowski J."/>
            <person name="Ruckert C."/>
        </authorList>
    </citation>
    <scope>NUCLEOTIDE SEQUENCE</scope>
    <source>
        <strain evidence="12">VKM B-2748</strain>
    </source>
</reference>
<keyword evidence="9 10" id="KW-0472">Membrane</keyword>
<organism evidence="12 13">
    <name type="scientific">Methylopila turkensis</name>
    <dbReference type="NCBI Taxonomy" id="1437816"/>
    <lineage>
        <taxon>Bacteria</taxon>
        <taxon>Pseudomonadati</taxon>
        <taxon>Pseudomonadota</taxon>
        <taxon>Alphaproteobacteria</taxon>
        <taxon>Hyphomicrobiales</taxon>
        <taxon>Methylopilaceae</taxon>
        <taxon>Methylopila</taxon>
    </lineage>
</organism>
<feature type="domain" description="ABC-2 type transporter transmembrane" evidence="11">
    <location>
        <begin position="14"/>
        <end position="220"/>
    </location>
</feature>
<evidence type="ECO:0000256" key="1">
    <source>
        <dbReference type="ARBA" id="ARBA00004651"/>
    </source>
</evidence>
<evidence type="ECO:0000256" key="9">
    <source>
        <dbReference type="ARBA" id="ARBA00023136"/>
    </source>
</evidence>
<dbReference type="EMBL" id="BSFL01000002">
    <property type="protein sequence ID" value="GLK80226.1"/>
    <property type="molecule type" value="Genomic_DNA"/>
</dbReference>
<reference evidence="12" key="2">
    <citation type="submission" date="2023-01" db="EMBL/GenBank/DDBJ databases">
        <authorList>
            <person name="Sun Q."/>
            <person name="Evtushenko L."/>
        </authorList>
    </citation>
    <scope>NUCLEOTIDE SEQUENCE</scope>
    <source>
        <strain evidence="12">VKM B-2748</strain>
    </source>
</reference>
<sequence>MSIADSAALQFRSIKTLMLKRFRTRYAGSRAGYAWAIIEPLAWVFVLKFAFASHSNLPPIGTSYEVFFATGVTLARMWRSASATVMGPLMKPPRKTFPVFSRLDQTYAIWAMESITGGVVLIVILTLLGIFGMDSMPNDLLSCIITYFALTVFTFSFAAFFAVIVFVAPFMAHFRAIVFMVMFFTSGFATVLDRIPPAWREVISWNPLVHFIEWFREGFYPGYQCANLDLEYVFTFTVICLLIGLVGERAFRRRALAPAA</sequence>
<dbReference type="GO" id="GO:0140359">
    <property type="term" value="F:ABC-type transporter activity"/>
    <property type="evidence" value="ECO:0007669"/>
    <property type="project" value="InterPro"/>
</dbReference>
<evidence type="ECO:0000256" key="10">
    <source>
        <dbReference type="SAM" id="Phobius"/>
    </source>
</evidence>
<evidence type="ECO:0000259" key="11">
    <source>
        <dbReference type="Pfam" id="PF01061"/>
    </source>
</evidence>
<dbReference type="RefSeq" id="WP_271200696.1">
    <property type="nucleotide sequence ID" value="NZ_BSFL01000002.1"/>
</dbReference>
<keyword evidence="7 10" id="KW-1133">Transmembrane helix</keyword>
<keyword evidence="3" id="KW-0813">Transport</keyword>
<feature type="transmembrane region" description="Helical" evidence="10">
    <location>
        <begin position="174"/>
        <end position="192"/>
    </location>
</feature>
<evidence type="ECO:0000256" key="6">
    <source>
        <dbReference type="ARBA" id="ARBA00022692"/>
    </source>
</evidence>
<evidence type="ECO:0000256" key="2">
    <source>
        <dbReference type="ARBA" id="ARBA00007783"/>
    </source>
</evidence>
<dbReference type="InterPro" id="IPR000412">
    <property type="entry name" value="ABC_2_transport"/>
</dbReference>
<dbReference type="Pfam" id="PF01061">
    <property type="entry name" value="ABC2_membrane"/>
    <property type="match status" value="1"/>
</dbReference>
<dbReference type="PRINTS" id="PR00164">
    <property type="entry name" value="ABC2TRNSPORT"/>
</dbReference>
<accession>A0A9W6JPN1</accession>
<feature type="transmembrane region" description="Helical" evidence="10">
    <location>
        <begin position="31"/>
        <end position="51"/>
    </location>
</feature>
<keyword evidence="6 10" id="KW-0812">Transmembrane</keyword>
<evidence type="ECO:0000313" key="12">
    <source>
        <dbReference type="EMBL" id="GLK80226.1"/>
    </source>
</evidence>
<dbReference type="Proteomes" id="UP001143309">
    <property type="component" value="Unassembled WGS sequence"/>
</dbReference>
<evidence type="ECO:0000256" key="7">
    <source>
        <dbReference type="ARBA" id="ARBA00022989"/>
    </source>
</evidence>
<proteinExistence type="inferred from homology"/>
<evidence type="ECO:0000313" key="13">
    <source>
        <dbReference type="Proteomes" id="UP001143309"/>
    </source>
</evidence>
<feature type="transmembrane region" description="Helical" evidence="10">
    <location>
        <begin position="144"/>
        <end position="167"/>
    </location>
</feature>
<keyword evidence="8" id="KW-0625">Polysaccharide transport</keyword>